<feature type="compositionally biased region" description="Low complexity" evidence="4">
    <location>
        <begin position="214"/>
        <end position="226"/>
    </location>
</feature>
<feature type="repeat" description="PPR" evidence="3">
    <location>
        <begin position="93"/>
        <end position="127"/>
    </location>
</feature>
<dbReference type="Gene3D" id="1.25.40.10">
    <property type="entry name" value="Tetratricopeptide repeat domain"/>
    <property type="match status" value="2"/>
</dbReference>
<dbReference type="NCBIfam" id="TIGR00756">
    <property type="entry name" value="PPR"/>
    <property type="match status" value="4"/>
</dbReference>
<dbReference type="Pfam" id="PF13812">
    <property type="entry name" value="PPR_3"/>
    <property type="match status" value="1"/>
</dbReference>
<keyword evidence="2" id="KW-0677">Repeat</keyword>
<dbReference type="RefSeq" id="XP_013893778.1">
    <property type="nucleotide sequence ID" value="XM_014038324.1"/>
</dbReference>
<dbReference type="Gene3D" id="1.10.472.10">
    <property type="entry name" value="Cyclin-like"/>
    <property type="match status" value="2"/>
</dbReference>
<dbReference type="PROSITE" id="PS51375">
    <property type="entry name" value="PPR"/>
    <property type="match status" value="4"/>
</dbReference>
<feature type="repeat" description="PPR" evidence="3">
    <location>
        <begin position="23"/>
        <end position="57"/>
    </location>
</feature>
<evidence type="ECO:0000256" key="2">
    <source>
        <dbReference type="ARBA" id="ARBA00022737"/>
    </source>
</evidence>
<dbReference type="Pfam" id="PF13041">
    <property type="entry name" value="PPR_2"/>
    <property type="match status" value="1"/>
</dbReference>
<feature type="compositionally biased region" description="Gly residues" evidence="4">
    <location>
        <begin position="227"/>
        <end position="245"/>
    </location>
</feature>
<dbReference type="InterPro" id="IPR002885">
    <property type="entry name" value="PPR_rpt"/>
</dbReference>
<evidence type="ECO:0000256" key="3">
    <source>
        <dbReference type="PROSITE-ProRule" id="PRU00708"/>
    </source>
</evidence>
<evidence type="ECO:0000313" key="6">
    <source>
        <dbReference type="Proteomes" id="UP000054498"/>
    </source>
</evidence>
<organism evidence="5 6">
    <name type="scientific">Monoraphidium neglectum</name>
    <dbReference type="NCBI Taxonomy" id="145388"/>
    <lineage>
        <taxon>Eukaryota</taxon>
        <taxon>Viridiplantae</taxon>
        <taxon>Chlorophyta</taxon>
        <taxon>core chlorophytes</taxon>
        <taxon>Chlorophyceae</taxon>
        <taxon>CS clade</taxon>
        <taxon>Sphaeropleales</taxon>
        <taxon>Selenastraceae</taxon>
        <taxon>Monoraphidium</taxon>
    </lineage>
</organism>
<comment type="similarity">
    <text evidence="1">Belongs to the PPR family. P subfamily.</text>
</comment>
<keyword evidence="6" id="KW-1185">Reference proteome</keyword>
<dbReference type="OrthoDB" id="42736at2759"/>
<evidence type="ECO:0000256" key="4">
    <source>
        <dbReference type="SAM" id="MobiDB-lite"/>
    </source>
</evidence>
<dbReference type="STRING" id="145388.A0A0D2KFU7"/>
<dbReference type="KEGG" id="mng:MNEG_13204"/>
<name>A0A0D2KFU7_9CHLO</name>
<feature type="repeat" description="PPR" evidence="3">
    <location>
        <begin position="58"/>
        <end position="92"/>
    </location>
</feature>
<dbReference type="SUPFAM" id="SSF48452">
    <property type="entry name" value="TPR-like"/>
    <property type="match status" value="1"/>
</dbReference>
<proteinExistence type="inferred from homology"/>
<feature type="repeat" description="PPR" evidence="3">
    <location>
        <begin position="128"/>
        <end position="162"/>
    </location>
</feature>
<dbReference type="InterPro" id="IPR011990">
    <property type="entry name" value="TPR-like_helical_dom_sf"/>
</dbReference>
<gene>
    <name evidence="5" type="ORF">MNEG_13204</name>
</gene>
<dbReference type="PANTHER" id="PTHR47447:SF17">
    <property type="entry name" value="OS12G0638900 PROTEIN"/>
    <property type="match status" value="1"/>
</dbReference>
<dbReference type="Pfam" id="PF01535">
    <property type="entry name" value="PPR"/>
    <property type="match status" value="1"/>
</dbReference>
<dbReference type="EMBL" id="KK103905">
    <property type="protein sequence ID" value="KIY94758.1"/>
    <property type="molecule type" value="Genomic_DNA"/>
</dbReference>
<sequence>MCNQPREALGVYQELLAENFAPNSTTYNALISAYGKLGQLDKVLEVYKDMVWKGLERSVITYSSLISACEKAGRWETALQLFDEMTRDGCSPNTVTYNSLITACGQGCQWEKAQAVFEQMPATGCTPDVVTYTSLISAYERGGQWHLALQAFQRMLAQGCRPDAIVYNAIIDALWQTGVVWAQATALELYHSAVKQGHFRAPRVNGPGDGSGTGSPTANSPAAFAPGGPGGPSGPGGPGAGAPLGGAGGGRGELNLHALTAGVAMISLYLWLCDLRDVVTARGDGALPAALAIVTDAGSNSKEQGNFIIKEAVSTMMAFWGAPFKPSQDRSYLGLLEASGPAVAQWVRTDAFSAQLASLFPASAAPPLGAADAAAVLAHEQAARGQCDEAFAAVARFEASHSLQLGSMAGAYLGQRTGLVSSMLEAGAALGLKDEVVHDGVLLLDRTLSSVQQAPAELLPLVAGAALRLSAVQGEGAAGAPPTAAVAAAAGLDATSLGVMEGNVARLLGGDATAISAMRCLKVYLERMGYRFLDRRGIYAVAGLPIMLAVEAAFDMSLLNCRPSAVAAAVLYAERRQRGAVPFWPTMLAKMTGYEDLVTPELAVAVHAAQKLCRKVLYTQIYKAQATGLAAGARGGGAVSGPAAQVAPVAVAAAQPQQQLLLATARQAAAVALQQAPLGHQWVPIAPAPASAPLQQFQALAPLQRQVSVAAVPACAPAPAPVAADDGPLLFESLALSLSSLGLGGGDLSAAALGAALQ</sequence>
<dbReference type="CDD" id="cd20529">
    <property type="entry name" value="CYCLIN_CCNJ-like_rpt2"/>
    <property type="match status" value="1"/>
</dbReference>
<dbReference type="Proteomes" id="UP000054498">
    <property type="component" value="Unassembled WGS sequence"/>
</dbReference>
<dbReference type="PANTHER" id="PTHR47447">
    <property type="entry name" value="OS03G0856100 PROTEIN"/>
    <property type="match status" value="1"/>
</dbReference>
<reference evidence="5 6" key="1">
    <citation type="journal article" date="2013" name="BMC Genomics">
        <title>Reconstruction of the lipid metabolism for the microalga Monoraphidium neglectum from its genome sequence reveals characteristics suitable for biofuel production.</title>
        <authorList>
            <person name="Bogen C."/>
            <person name="Al-Dilaimi A."/>
            <person name="Albersmeier A."/>
            <person name="Wichmann J."/>
            <person name="Grundmann M."/>
            <person name="Rupp O."/>
            <person name="Lauersen K.J."/>
            <person name="Blifernez-Klassen O."/>
            <person name="Kalinowski J."/>
            <person name="Goesmann A."/>
            <person name="Mussgnug J.H."/>
            <person name="Kruse O."/>
        </authorList>
    </citation>
    <scope>NUCLEOTIDE SEQUENCE [LARGE SCALE GENOMIC DNA]</scope>
    <source>
        <strain evidence="5 6">SAG 48.87</strain>
    </source>
</reference>
<evidence type="ECO:0000313" key="5">
    <source>
        <dbReference type="EMBL" id="KIY94758.1"/>
    </source>
</evidence>
<protein>
    <submittedName>
        <fullName evidence="5">Pentatricopeptide repeat-containing protein</fullName>
    </submittedName>
</protein>
<accession>A0A0D2KFU7</accession>
<dbReference type="AlphaFoldDB" id="A0A0D2KFU7"/>
<evidence type="ECO:0000256" key="1">
    <source>
        <dbReference type="ARBA" id="ARBA00007626"/>
    </source>
</evidence>
<dbReference type="GeneID" id="25730643"/>
<feature type="region of interest" description="Disordered" evidence="4">
    <location>
        <begin position="201"/>
        <end position="245"/>
    </location>
</feature>